<feature type="disulfide bond" evidence="5">
    <location>
        <begin position="99"/>
        <end position="116"/>
    </location>
</feature>
<evidence type="ECO:0000313" key="8">
    <source>
        <dbReference type="Proteomes" id="UP001159428"/>
    </source>
</evidence>
<comment type="caution">
    <text evidence="7">The sequence shown here is derived from an EMBL/GenBank/DDBJ whole genome shotgun (WGS) entry which is preliminary data.</text>
</comment>
<comment type="caution">
    <text evidence="5">Lacks conserved residue(s) required for the propagation of feature annotation.</text>
</comment>
<dbReference type="SUPFAM" id="SSF57196">
    <property type="entry name" value="EGF/Laminin"/>
    <property type="match status" value="1"/>
</dbReference>
<dbReference type="GO" id="GO:0005615">
    <property type="term" value="C:extracellular space"/>
    <property type="evidence" value="ECO:0007669"/>
    <property type="project" value="TreeGrafter"/>
</dbReference>
<keyword evidence="2" id="KW-0430">Lectin</keyword>
<keyword evidence="8" id="KW-1185">Reference proteome</keyword>
<dbReference type="NCBIfam" id="NF040941">
    <property type="entry name" value="GGGWT_bact"/>
    <property type="match status" value="1"/>
</dbReference>
<feature type="disulfide bond" evidence="5">
    <location>
        <begin position="118"/>
        <end position="127"/>
    </location>
</feature>
<evidence type="ECO:0000259" key="6">
    <source>
        <dbReference type="PROSITE" id="PS50026"/>
    </source>
</evidence>
<dbReference type="PROSITE" id="PS00022">
    <property type="entry name" value="EGF_1"/>
    <property type="match status" value="1"/>
</dbReference>
<evidence type="ECO:0000256" key="4">
    <source>
        <dbReference type="ARBA" id="ARBA00023157"/>
    </source>
</evidence>
<dbReference type="PANTHER" id="PTHR16146">
    <property type="entry name" value="INTELECTIN"/>
    <property type="match status" value="1"/>
</dbReference>
<evidence type="ECO:0000313" key="7">
    <source>
        <dbReference type="EMBL" id="CAH3039730.1"/>
    </source>
</evidence>
<dbReference type="FunFam" id="2.10.25.10:FF:000610">
    <property type="entry name" value="protein HEG homolog 1 isoform X1"/>
    <property type="match status" value="1"/>
</dbReference>
<proteinExistence type="predicted"/>
<keyword evidence="4 5" id="KW-1015">Disulfide bond</keyword>
<evidence type="ECO:0000256" key="5">
    <source>
        <dbReference type="PROSITE-ProRule" id="PRU00076"/>
    </source>
</evidence>
<keyword evidence="1" id="KW-0479">Metal-binding</keyword>
<reference evidence="7 8" key="1">
    <citation type="submission" date="2022-05" db="EMBL/GenBank/DDBJ databases">
        <authorList>
            <consortium name="Genoscope - CEA"/>
            <person name="William W."/>
        </authorList>
    </citation>
    <scope>NUCLEOTIDE SEQUENCE [LARGE SCALE GENOMIC DNA]</scope>
</reference>
<dbReference type="Gene3D" id="2.10.25.10">
    <property type="entry name" value="Laminin"/>
    <property type="match status" value="1"/>
</dbReference>
<dbReference type="PROSITE" id="PS50026">
    <property type="entry name" value="EGF_3"/>
    <property type="match status" value="1"/>
</dbReference>
<name>A0AAU9VXJ5_9CNID</name>
<gene>
    <name evidence="7" type="ORF">PMEA_00026320</name>
</gene>
<evidence type="ECO:0000256" key="2">
    <source>
        <dbReference type="ARBA" id="ARBA00022734"/>
    </source>
</evidence>
<keyword evidence="5" id="KW-0245">EGF-like domain</keyword>
<dbReference type="InterPro" id="IPR014716">
    <property type="entry name" value="Fibrinogen_a/b/g_C_1"/>
</dbReference>
<dbReference type="Proteomes" id="UP001159428">
    <property type="component" value="Unassembled WGS sequence"/>
</dbReference>
<dbReference type="GO" id="GO:0070492">
    <property type="term" value="F:oligosaccharide binding"/>
    <property type="evidence" value="ECO:0007669"/>
    <property type="project" value="TreeGrafter"/>
</dbReference>
<feature type="domain" description="EGF-like" evidence="6">
    <location>
        <begin position="90"/>
        <end position="128"/>
    </location>
</feature>
<dbReference type="Gene3D" id="3.90.215.10">
    <property type="entry name" value="Gamma Fibrinogen, chain A, domain 1"/>
    <property type="match status" value="1"/>
</dbReference>
<protein>
    <recommendedName>
        <fullName evidence="6">EGF-like domain-containing protein</fullName>
    </recommendedName>
</protein>
<accession>A0AAU9VXJ5</accession>
<sequence length="399" mass="44734">MHLLSLDECRTLLFEFSVEGSALSVDHVISVHVTESPGDCELKCYLEDDCMSINTGPMGDGTYYCELSDSDHVLHPRDLENRIGVIYRSVKNFCASSPCSSNERCQTGFTDKGYRCICSAEFKGENCSIEIIGQDKSKPGLSCRDILDSGSSEGDGVYWIDPEKSGAPIRAYCDMTTAGALHRYRRGHGFKSRTNFFSGLISTTSSVICYISGGWVLISNIEIPTTTFNLSFTSHNSYRGIGNYKNNLMVLTNSAMYELCKVLQVTQLRFHCRKQMKRTFHVTSAISKTGWAVVEYFCGQTNELPLSCNSFEVMRDDNSILTSHCNDWGDDNTQRQVGTWGHYPTTTDVDDGRLNSFVAFIGNTSYWHISLIEGLLLCDDNGFEIPWLSSGDFWKIYVR</sequence>
<dbReference type="PANTHER" id="PTHR16146:SF46">
    <property type="entry name" value="INTELECTIN-1A-RELATED"/>
    <property type="match status" value="1"/>
</dbReference>
<dbReference type="InterPro" id="IPR000742">
    <property type="entry name" value="EGF"/>
</dbReference>
<organism evidence="7 8">
    <name type="scientific">Pocillopora meandrina</name>
    <dbReference type="NCBI Taxonomy" id="46732"/>
    <lineage>
        <taxon>Eukaryota</taxon>
        <taxon>Metazoa</taxon>
        <taxon>Cnidaria</taxon>
        <taxon>Anthozoa</taxon>
        <taxon>Hexacorallia</taxon>
        <taxon>Scleractinia</taxon>
        <taxon>Astrocoeniina</taxon>
        <taxon>Pocilloporidae</taxon>
        <taxon>Pocillopora</taxon>
    </lineage>
</organism>
<evidence type="ECO:0000256" key="3">
    <source>
        <dbReference type="ARBA" id="ARBA00022837"/>
    </source>
</evidence>
<dbReference type="GO" id="GO:0046872">
    <property type="term" value="F:metal ion binding"/>
    <property type="evidence" value="ECO:0007669"/>
    <property type="project" value="UniProtKB-KW"/>
</dbReference>
<dbReference type="SUPFAM" id="SSF56496">
    <property type="entry name" value="Fibrinogen C-terminal domain-like"/>
    <property type="match status" value="1"/>
</dbReference>
<keyword evidence="3" id="KW-0106">Calcium</keyword>
<evidence type="ECO:0000256" key="1">
    <source>
        <dbReference type="ARBA" id="ARBA00022723"/>
    </source>
</evidence>
<dbReference type="InterPro" id="IPR036056">
    <property type="entry name" value="Fibrinogen-like_C"/>
</dbReference>
<dbReference type="EMBL" id="CALNXJ010000005">
    <property type="protein sequence ID" value="CAH3039730.1"/>
    <property type="molecule type" value="Genomic_DNA"/>
</dbReference>
<dbReference type="AlphaFoldDB" id="A0AAU9VXJ5"/>